<dbReference type="Proteomes" id="UP001589619">
    <property type="component" value="Unassembled WGS sequence"/>
</dbReference>
<dbReference type="EMBL" id="JBHMAG010000016">
    <property type="protein sequence ID" value="MFB9754748.1"/>
    <property type="molecule type" value="Genomic_DNA"/>
</dbReference>
<keyword evidence="4 6" id="KW-1133">Transmembrane helix</keyword>
<sequence length="223" mass="24651">MRAAGRLRLPRFSLRLALSGVATLPILWLYGAAGVYAEEKAGGFGAGTDGAALPGDSGAMFMAIVKVIFFLTIIIGIFLIIMKVLAKKKWSWNPARTVFRTMGGLPIGPNKSVQIVEIGKSLYILGVGDSVNLIHKIDDPEEIAYISAVLSPEREAPFQGWQKLRDWLGRLKKGEKETLEDENQVAASFQNVFESKMKHMADRKKLMEDILQSDDDTGRKVDR</sequence>
<keyword evidence="5 6" id="KW-0472">Membrane</keyword>
<comment type="caution">
    <text evidence="7">The sequence shown here is derived from an EMBL/GenBank/DDBJ whole genome shotgun (WGS) entry which is preliminary data.</text>
</comment>
<keyword evidence="7" id="KW-0282">Flagellum</keyword>
<evidence type="ECO:0000256" key="4">
    <source>
        <dbReference type="ARBA" id="ARBA00022989"/>
    </source>
</evidence>
<evidence type="ECO:0000256" key="2">
    <source>
        <dbReference type="ARBA" id="ARBA00022475"/>
    </source>
</evidence>
<evidence type="ECO:0000313" key="7">
    <source>
        <dbReference type="EMBL" id="MFB9754748.1"/>
    </source>
</evidence>
<evidence type="ECO:0000256" key="5">
    <source>
        <dbReference type="ARBA" id="ARBA00023136"/>
    </source>
</evidence>
<feature type="transmembrane region" description="Helical" evidence="6">
    <location>
        <begin position="61"/>
        <end position="86"/>
    </location>
</feature>
<keyword evidence="7" id="KW-0966">Cell projection</keyword>
<dbReference type="InterPro" id="IPR022781">
    <property type="entry name" value="Flagellar_biosynth_FliO"/>
</dbReference>
<accession>A0ABV5W351</accession>
<dbReference type="RefSeq" id="WP_344909502.1">
    <property type="nucleotide sequence ID" value="NZ_BAAAYO010000008.1"/>
</dbReference>
<keyword evidence="2" id="KW-1003">Cell membrane</keyword>
<keyword evidence="3 6" id="KW-0812">Transmembrane</keyword>
<keyword evidence="8" id="KW-1185">Reference proteome</keyword>
<keyword evidence="7" id="KW-0969">Cilium</keyword>
<protein>
    <submittedName>
        <fullName evidence="7">Flagellar biosynthetic protein FliO</fullName>
    </submittedName>
</protein>
<comment type="subcellular location">
    <subcellularLocation>
        <location evidence="1">Cell membrane</location>
    </subcellularLocation>
</comment>
<evidence type="ECO:0000256" key="1">
    <source>
        <dbReference type="ARBA" id="ARBA00004236"/>
    </source>
</evidence>
<evidence type="ECO:0000256" key="3">
    <source>
        <dbReference type="ARBA" id="ARBA00022692"/>
    </source>
</evidence>
<reference evidence="7 8" key="1">
    <citation type="submission" date="2024-09" db="EMBL/GenBank/DDBJ databases">
        <authorList>
            <person name="Sun Q."/>
            <person name="Mori K."/>
        </authorList>
    </citation>
    <scope>NUCLEOTIDE SEQUENCE [LARGE SCALE GENOMIC DNA]</scope>
    <source>
        <strain evidence="7 8">JCM 12520</strain>
    </source>
</reference>
<gene>
    <name evidence="7" type="ORF">ACFFNY_24520</name>
</gene>
<dbReference type="Pfam" id="PF04347">
    <property type="entry name" value="FliO"/>
    <property type="match status" value="1"/>
</dbReference>
<evidence type="ECO:0000313" key="8">
    <source>
        <dbReference type="Proteomes" id="UP001589619"/>
    </source>
</evidence>
<proteinExistence type="predicted"/>
<evidence type="ECO:0000256" key="6">
    <source>
        <dbReference type="SAM" id="Phobius"/>
    </source>
</evidence>
<name>A0ABV5W351_9BACL</name>
<organism evidence="7 8">
    <name type="scientific">Paenibacillus hodogayensis</name>
    <dbReference type="NCBI Taxonomy" id="279208"/>
    <lineage>
        <taxon>Bacteria</taxon>
        <taxon>Bacillati</taxon>
        <taxon>Bacillota</taxon>
        <taxon>Bacilli</taxon>
        <taxon>Bacillales</taxon>
        <taxon>Paenibacillaceae</taxon>
        <taxon>Paenibacillus</taxon>
    </lineage>
</organism>